<dbReference type="InterPro" id="IPR043129">
    <property type="entry name" value="ATPase_NBD"/>
</dbReference>
<sequence>MTKKIIGIDLGGTTIKFGILTVAGEVQDKWAIETNIIGNGQQIVPDIIASINHRLDLYKLDKADFLGIGMGSPGSVDIVKNTVIGAYNLGWETLQEVGATIEAGIGLPFAIDNDANVAALGERWVGAGENNPDVIFMTLGTGVGGGIIAAGNLIHGVAGAGGEIGHVTVDTSSDAFACTCGKAGCLETVASATGVVRVARKLAEEYEGESAIKAAIDNGDAVSSKDIFVAAEAADKFADSVVEQVGQYLGLASGNLANTLNPDSIVIGGGVSAAGEFLRARIEKYFNLYTFPQVRNSTKIKIAKLGNDAGIIGAASLALKFTENEAV</sequence>
<dbReference type="OrthoDB" id="9810372at2"/>
<evidence type="ECO:0000256" key="2">
    <source>
        <dbReference type="ARBA" id="ARBA00012323"/>
    </source>
</evidence>
<comment type="similarity">
    <text evidence="1">Belongs to the ROK (NagC/XylR) family.</text>
</comment>
<dbReference type="InterPro" id="IPR049874">
    <property type="entry name" value="ROK_cs"/>
</dbReference>
<dbReference type="PROSITE" id="PS01125">
    <property type="entry name" value="ROK"/>
    <property type="match status" value="1"/>
</dbReference>
<evidence type="ECO:0000313" key="12">
    <source>
        <dbReference type="Proteomes" id="UP000218979"/>
    </source>
</evidence>
<dbReference type="Proteomes" id="UP000218979">
    <property type="component" value="Unassembled WGS sequence"/>
</dbReference>
<evidence type="ECO:0000256" key="3">
    <source>
        <dbReference type="ARBA" id="ARBA00014701"/>
    </source>
</evidence>
<evidence type="ECO:0000256" key="4">
    <source>
        <dbReference type="ARBA" id="ARBA00022679"/>
    </source>
</evidence>
<keyword evidence="12" id="KW-1185">Reference proteome</keyword>
<dbReference type="RefSeq" id="WP_031365249.1">
    <property type="nucleotide sequence ID" value="NZ_FPKS01000003.1"/>
</dbReference>
<reference evidence="9 12" key="1">
    <citation type="submission" date="2014-12" db="EMBL/GenBank/DDBJ databases">
        <title>Draft genome sequences of 10 type strains of Lactococcus.</title>
        <authorList>
            <person name="Sun Z."/>
            <person name="Zhong Z."/>
            <person name="Liu W."/>
            <person name="Zhang W."/>
            <person name="Zhang H."/>
        </authorList>
    </citation>
    <scope>NUCLEOTIDE SEQUENCE [LARGE SCALE GENOMIC DNA]</scope>
    <source>
        <strain evidence="9 12">DSM 22330</strain>
    </source>
</reference>
<keyword evidence="7" id="KW-0067">ATP-binding</keyword>
<dbReference type="SUPFAM" id="SSF53067">
    <property type="entry name" value="Actin-like ATPase domain"/>
    <property type="match status" value="1"/>
</dbReference>
<evidence type="ECO:0000256" key="1">
    <source>
        <dbReference type="ARBA" id="ARBA00006479"/>
    </source>
</evidence>
<dbReference type="NCBIfam" id="TIGR00744">
    <property type="entry name" value="ROK_glcA_fam"/>
    <property type="match status" value="1"/>
</dbReference>
<keyword evidence="5" id="KW-0547">Nucleotide-binding</keyword>
<evidence type="ECO:0000313" key="10">
    <source>
        <dbReference type="EMBL" id="SFZ72783.1"/>
    </source>
</evidence>
<dbReference type="GO" id="GO:0004340">
    <property type="term" value="F:glucokinase activity"/>
    <property type="evidence" value="ECO:0007669"/>
    <property type="project" value="UniProtKB-EC"/>
</dbReference>
<dbReference type="EC" id="2.7.1.2" evidence="2"/>
<dbReference type="InterPro" id="IPR000600">
    <property type="entry name" value="ROK"/>
</dbReference>
<evidence type="ECO:0000313" key="9">
    <source>
        <dbReference type="EMBL" id="PCS03892.1"/>
    </source>
</evidence>
<protein>
    <recommendedName>
        <fullName evidence="3">Glucokinase</fullName>
        <ecNumber evidence="2">2.7.1.2</ecNumber>
    </recommendedName>
    <alternativeName>
        <fullName evidence="8">Glucose kinase</fullName>
    </alternativeName>
</protein>
<keyword evidence="6 10" id="KW-0418">Kinase</keyword>
<evidence type="ECO:0000313" key="11">
    <source>
        <dbReference type="Proteomes" id="UP000185655"/>
    </source>
</evidence>
<evidence type="ECO:0000256" key="8">
    <source>
        <dbReference type="ARBA" id="ARBA00032386"/>
    </source>
</evidence>
<evidence type="ECO:0000256" key="6">
    <source>
        <dbReference type="ARBA" id="ARBA00022777"/>
    </source>
</evidence>
<proteinExistence type="inferred from homology"/>
<evidence type="ECO:0000256" key="5">
    <source>
        <dbReference type="ARBA" id="ARBA00022741"/>
    </source>
</evidence>
<dbReference type="Proteomes" id="UP000185655">
    <property type="component" value="Unassembled WGS sequence"/>
</dbReference>
<gene>
    <name evidence="9" type="ORF">RR45_GL001920</name>
    <name evidence="10" type="ORF">SAMN02746068_00645</name>
</gene>
<keyword evidence="4" id="KW-0808">Transferase</keyword>
<dbReference type="GO" id="GO:0006096">
    <property type="term" value="P:glycolytic process"/>
    <property type="evidence" value="ECO:0007669"/>
    <property type="project" value="InterPro"/>
</dbReference>
<dbReference type="GO" id="GO:0005524">
    <property type="term" value="F:ATP binding"/>
    <property type="evidence" value="ECO:0007669"/>
    <property type="project" value="UniProtKB-KW"/>
</dbReference>
<accession>A0A1K2H7V6</accession>
<dbReference type="EMBL" id="JXJT01000007">
    <property type="protein sequence ID" value="PCS03892.1"/>
    <property type="molecule type" value="Genomic_DNA"/>
</dbReference>
<dbReference type="GO" id="GO:0005737">
    <property type="term" value="C:cytoplasm"/>
    <property type="evidence" value="ECO:0007669"/>
    <property type="project" value="InterPro"/>
</dbReference>
<reference evidence="10 11" key="2">
    <citation type="submission" date="2016-11" db="EMBL/GenBank/DDBJ databases">
        <authorList>
            <person name="Jaros S."/>
            <person name="Januszkiewicz K."/>
            <person name="Wedrychowicz H."/>
        </authorList>
    </citation>
    <scope>NUCLEOTIDE SEQUENCE [LARGE SCALE GENOMIC DNA]</scope>
    <source>
        <strain evidence="10 11">DSM 22330</strain>
    </source>
</reference>
<dbReference type="InterPro" id="IPR004654">
    <property type="entry name" value="ROK_glcA"/>
</dbReference>
<evidence type="ECO:0000256" key="7">
    <source>
        <dbReference type="ARBA" id="ARBA00022840"/>
    </source>
</evidence>
<dbReference type="Pfam" id="PF00480">
    <property type="entry name" value="ROK"/>
    <property type="match status" value="1"/>
</dbReference>
<organism evidence="10 11">
    <name type="scientific">Pseudolactococcus chungangensis CAU 28 = DSM 22330</name>
    <dbReference type="NCBI Taxonomy" id="1122154"/>
    <lineage>
        <taxon>Bacteria</taxon>
        <taxon>Bacillati</taxon>
        <taxon>Bacillota</taxon>
        <taxon>Bacilli</taxon>
        <taxon>Lactobacillales</taxon>
        <taxon>Streptococcaceae</taxon>
        <taxon>Pseudolactococcus</taxon>
    </lineage>
</organism>
<name>A0A1K2H7V6_9LACT</name>
<dbReference type="AlphaFoldDB" id="A0A1K2H7V6"/>
<dbReference type="PANTHER" id="PTHR18964:SF149">
    <property type="entry name" value="BIFUNCTIONAL UDP-N-ACETYLGLUCOSAMINE 2-EPIMERASE_N-ACETYLMANNOSAMINE KINASE"/>
    <property type="match status" value="1"/>
</dbReference>
<dbReference type="Gene3D" id="3.30.420.40">
    <property type="match status" value="2"/>
</dbReference>
<dbReference type="STRING" id="1122154.SAMN02746068_00645"/>
<dbReference type="EMBL" id="FPKS01000003">
    <property type="protein sequence ID" value="SFZ72783.1"/>
    <property type="molecule type" value="Genomic_DNA"/>
</dbReference>
<dbReference type="PANTHER" id="PTHR18964">
    <property type="entry name" value="ROK (REPRESSOR, ORF, KINASE) FAMILY"/>
    <property type="match status" value="1"/>
</dbReference>